<dbReference type="PANTHER" id="PTHR28620">
    <property type="entry name" value="CENTROMERE PROTEIN V"/>
    <property type="match status" value="1"/>
</dbReference>
<keyword evidence="6" id="KW-1185">Reference proteome</keyword>
<evidence type="ECO:0000256" key="3">
    <source>
        <dbReference type="ARBA" id="ARBA00022833"/>
    </source>
</evidence>
<feature type="domain" description="CENP-V/GFA" evidence="4">
    <location>
        <begin position="14"/>
        <end position="125"/>
    </location>
</feature>
<feature type="domain" description="CENP-V/GFA" evidence="4">
    <location>
        <begin position="157"/>
        <end position="277"/>
    </location>
</feature>
<dbReference type="GO" id="GO:0016846">
    <property type="term" value="F:carbon-sulfur lyase activity"/>
    <property type="evidence" value="ECO:0007669"/>
    <property type="project" value="InterPro"/>
</dbReference>
<dbReference type="Pfam" id="PF04828">
    <property type="entry name" value="GFA"/>
    <property type="match status" value="2"/>
</dbReference>
<organism evidence="5 6">
    <name type="scientific">Rhypophila decipiens</name>
    <dbReference type="NCBI Taxonomy" id="261697"/>
    <lineage>
        <taxon>Eukaryota</taxon>
        <taxon>Fungi</taxon>
        <taxon>Dikarya</taxon>
        <taxon>Ascomycota</taxon>
        <taxon>Pezizomycotina</taxon>
        <taxon>Sordariomycetes</taxon>
        <taxon>Sordariomycetidae</taxon>
        <taxon>Sordariales</taxon>
        <taxon>Naviculisporaceae</taxon>
        <taxon>Rhypophila</taxon>
    </lineage>
</organism>
<evidence type="ECO:0000256" key="1">
    <source>
        <dbReference type="ARBA" id="ARBA00005495"/>
    </source>
</evidence>
<evidence type="ECO:0000313" key="5">
    <source>
        <dbReference type="EMBL" id="KAK4212779.1"/>
    </source>
</evidence>
<comment type="similarity">
    <text evidence="1">Belongs to the Gfa family.</text>
</comment>
<dbReference type="AlphaFoldDB" id="A0AAN6Y511"/>
<dbReference type="PANTHER" id="PTHR28620:SF1">
    <property type="entry name" value="CENP-V_GFA DOMAIN-CONTAINING PROTEIN"/>
    <property type="match status" value="1"/>
</dbReference>
<proteinExistence type="inferred from homology"/>
<dbReference type="EMBL" id="MU858121">
    <property type="protein sequence ID" value="KAK4212779.1"/>
    <property type="molecule type" value="Genomic_DNA"/>
</dbReference>
<dbReference type="Proteomes" id="UP001301769">
    <property type="component" value="Unassembled WGS sequence"/>
</dbReference>
<comment type="caution">
    <text evidence="5">The sequence shown here is derived from an EMBL/GenBank/DDBJ whole genome shotgun (WGS) entry which is preliminary data.</text>
</comment>
<reference evidence="5" key="2">
    <citation type="submission" date="2023-05" db="EMBL/GenBank/DDBJ databases">
        <authorList>
            <consortium name="Lawrence Berkeley National Laboratory"/>
            <person name="Steindorff A."/>
            <person name="Hensen N."/>
            <person name="Bonometti L."/>
            <person name="Westerberg I."/>
            <person name="Brannstrom I.O."/>
            <person name="Guillou S."/>
            <person name="Cros-Aarteil S."/>
            <person name="Calhoun S."/>
            <person name="Haridas S."/>
            <person name="Kuo A."/>
            <person name="Mondo S."/>
            <person name="Pangilinan J."/>
            <person name="Riley R."/>
            <person name="Labutti K."/>
            <person name="Andreopoulos B."/>
            <person name="Lipzen A."/>
            <person name="Chen C."/>
            <person name="Yanf M."/>
            <person name="Daum C."/>
            <person name="Ng V."/>
            <person name="Clum A."/>
            <person name="Ohm R."/>
            <person name="Martin F."/>
            <person name="Silar P."/>
            <person name="Natvig D."/>
            <person name="Lalanne C."/>
            <person name="Gautier V."/>
            <person name="Ament-Velasquez S.L."/>
            <person name="Kruys A."/>
            <person name="Hutchinson M.I."/>
            <person name="Powell A.J."/>
            <person name="Barry K."/>
            <person name="Miller A.N."/>
            <person name="Grigoriev I.V."/>
            <person name="Debuchy R."/>
            <person name="Gladieux P."/>
            <person name="Thoren M.H."/>
            <person name="Johannesson H."/>
        </authorList>
    </citation>
    <scope>NUCLEOTIDE SEQUENCE</scope>
    <source>
        <strain evidence="5">PSN293</strain>
    </source>
</reference>
<sequence>MADSEPAPPALKTYRGNCHCGLFVYEAQLPEIKSVAECNCSLCYKKGYLWVFPGAGDFKVVKGSEDDLTTYTLGGAATTLHRFCPTCGTPVMAFRPGSPPGKQVGLNAHAIQDLNTWDLTIIPFDGRALPPAWEEPKYTGPEPPVSEDAPADKSKIYAGSCHCGAVTLAVRSIPLDNTYPQWVKVCSCSICERMGATWIYPKASQVIINGLENCTKYLFGRKIVAKAFCKTCGVCICNMAADLSPEEYEALSDEYKGWVKTSSEFCVLNLRVLNGWDLGEIKDKIERFTGGAEVEPRYVNP</sequence>
<accession>A0AAN6Y511</accession>
<dbReference type="InterPro" id="IPR011057">
    <property type="entry name" value="Mss4-like_sf"/>
</dbReference>
<keyword evidence="3" id="KW-0862">Zinc</keyword>
<evidence type="ECO:0000313" key="6">
    <source>
        <dbReference type="Proteomes" id="UP001301769"/>
    </source>
</evidence>
<dbReference type="SUPFAM" id="SSF51316">
    <property type="entry name" value="Mss4-like"/>
    <property type="match status" value="2"/>
</dbReference>
<dbReference type="GO" id="GO:0046872">
    <property type="term" value="F:metal ion binding"/>
    <property type="evidence" value="ECO:0007669"/>
    <property type="project" value="UniProtKB-KW"/>
</dbReference>
<evidence type="ECO:0000259" key="4">
    <source>
        <dbReference type="PROSITE" id="PS51891"/>
    </source>
</evidence>
<evidence type="ECO:0000256" key="2">
    <source>
        <dbReference type="ARBA" id="ARBA00022723"/>
    </source>
</evidence>
<gene>
    <name evidence="5" type="ORF">QBC37DRAFT_287415</name>
</gene>
<dbReference type="InterPro" id="IPR052355">
    <property type="entry name" value="CENP-V-like"/>
</dbReference>
<name>A0AAN6Y511_9PEZI</name>
<protein>
    <submittedName>
        <fullName evidence="5">Centromere protein V</fullName>
    </submittedName>
</protein>
<keyword evidence="2" id="KW-0479">Metal-binding</keyword>
<dbReference type="PROSITE" id="PS51891">
    <property type="entry name" value="CENP_V_GFA"/>
    <property type="match status" value="2"/>
</dbReference>
<dbReference type="Gene3D" id="2.170.150.70">
    <property type="match status" value="2"/>
</dbReference>
<dbReference type="InterPro" id="IPR006913">
    <property type="entry name" value="CENP-V/GFA"/>
</dbReference>
<reference evidence="5" key="1">
    <citation type="journal article" date="2023" name="Mol. Phylogenet. Evol.">
        <title>Genome-scale phylogeny and comparative genomics of the fungal order Sordariales.</title>
        <authorList>
            <person name="Hensen N."/>
            <person name="Bonometti L."/>
            <person name="Westerberg I."/>
            <person name="Brannstrom I.O."/>
            <person name="Guillou S."/>
            <person name="Cros-Aarteil S."/>
            <person name="Calhoun S."/>
            <person name="Haridas S."/>
            <person name="Kuo A."/>
            <person name="Mondo S."/>
            <person name="Pangilinan J."/>
            <person name="Riley R."/>
            <person name="LaButti K."/>
            <person name="Andreopoulos B."/>
            <person name="Lipzen A."/>
            <person name="Chen C."/>
            <person name="Yan M."/>
            <person name="Daum C."/>
            <person name="Ng V."/>
            <person name="Clum A."/>
            <person name="Steindorff A."/>
            <person name="Ohm R.A."/>
            <person name="Martin F."/>
            <person name="Silar P."/>
            <person name="Natvig D.O."/>
            <person name="Lalanne C."/>
            <person name="Gautier V."/>
            <person name="Ament-Velasquez S.L."/>
            <person name="Kruys A."/>
            <person name="Hutchinson M.I."/>
            <person name="Powell A.J."/>
            <person name="Barry K."/>
            <person name="Miller A.N."/>
            <person name="Grigoriev I.V."/>
            <person name="Debuchy R."/>
            <person name="Gladieux P."/>
            <person name="Hiltunen Thoren M."/>
            <person name="Johannesson H."/>
        </authorList>
    </citation>
    <scope>NUCLEOTIDE SEQUENCE</scope>
    <source>
        <strain evidence="5">PSN293</strain>
    </source>
</reference>